<reference evidence="1" key="1">
    <citation type="journal article" date="2014" name="Front. Microbiol.">
        <title>High frequency of phylogenetically diverse reductive dehalogenase-homologous genes in deep subseafloor sedimentary metagenomes.</title>
        <authorList>
            <person name="Kawai M."/>
            <person name="Futagami T."/>
            <person name="Toyoda A."/>
            <person name="Takaki Y."/>
            <person name="Nishi S."/>
            <person name="Hori S."/>
            <person name="Arai W."/>
            <person name="Tsubouchi T."/>
            <person name="Morono Y."/>
            <person name="Uchiyama I."/>
            <person name="Ito T."/>
            <person name="Fujiyama A."/>
            <person name="Inagaki F."/>
            <person name="Takami H."/>
        </authorList>
    </citation>
    <scope>NUCLEOTIDE SEQUENCE</scope>
    <source>
        <strain evidence="1">Expedition CK06-06</strain>
    </source>
</reference>
<dbReference type="EMBL" id="BARW01000127">
    <property type="protein sequence ID" value="GAI59947.1"/>
    <property type="molecule type" value="Genomic_DNA"/>
</dbReference>
<evidence type="ECO:0008006" key="2">
    <source>
        <dbReference type="Google" id="ProtNLM"/>
    </source>
</evidence>
<comment type="caution">
    <text evidence="1">The sequence shown here is derived from an EMBL/GenBank/DDBJ whole genome shotgun (WGS) entry which is preliminary data.</text>
</comment>
<evidence type="ECO:0000313" key="1">
    <source>
        <dbReference type="EMBL" id="GAI59947.1"/>
    </source>
</evidence>
<sequence>MQDEWIKARLDYLRGLKSPNDQQRLLMLLADKNERTAEDNRKLAALVKAEKAAERAQKARASAARIVNAEKEAARKARDRELYQSAGLLILAGLVDTTTGAPNIDRGELLGALLGLAKVSADDQRRAEWKRAGDALLAERTRK</sequence>
<organism evidence="1">
    <name type="scientific">marine sediment metagenome</name>
    <dbReference type="NCBI Taxonomy" id="412755"/>
    <lineage>
        <taxon>unclassified sequences</taxon>
        <taxon>metagenomes</taxon>
        <taxon>ecological metagenomes</taxon>
    </lineage>
</organism>
<gene>
    <name evidence="1" type="ORF">S12H4_00808</name>
</gene>
<name>X1PUQ4_9ZZZZ</name>
<dbReference type="InterPro" id="IPR009444">
    <property type="entry name" value="Conjugal_tfr_TraD_a-type"/>
</dbReference>
<accession>X1PUQ4</accession>
<proteinExistence type="predicted"/>
<dbReference type="Pfam" id="PF06412">
    <property type="entry name" value="TraD"/>
    <property type="match status" value="1"/>
</dbReference>
<dbReference type="AlphaFoldDB" id="X1PUQ4"/>
<protein>
    <recommendedName>
        <fullName evidence="2">Conjugal transfer protein TraD</fullName>
    </recommendedName>
</protein>